<dbReference type="NCBIfam" id="NF033880">
    <property type="entry name" value="Prli42"/>
    <property type="match status" value="1"/>
</dbReference>
<evidence type="ECO:0000313" key="2">
    <source>
        <dbReference type="EMBL" id="MFD2762305.1"/>
    </source>
</evidence>
<keyword evidence="3" id="KW-1185">Reference proteome</keyword>
<dbReference type="RefSeq" id="WP_382395667.1">
    <property type="nucleotide sequence ID" value="NZ_JBHUNA010000040.1"/>
</dbReference>
<protein>
    <submittedName>
        <fullName evidence="2">Stressosome-associated protein Prli42</fullName>
    </submittedName>
</protein>
<sequence length="45" mass="5186">MAKKTANVQAPRKTSKRERRMKIIIYIMILAMVLSTLTMGLSMFI</sequence>
<keyword evidence="1" id="KW-0812">Transmembrane</keyword>
<evidence type="ECO:0000256" key="1">
    <source>
        <dbReference type="SAM" id="Phobius"/>
    </source>
</evidence>
<name>A0ABW5VA49_9BACI</name>
<keyword evidence="1" id="KW-0472">Membrane</keyword>
<dbReference type="EMBL" id="JBHUNA010000040">
    <property type="protein sequence ID" value="MFD2762305.1"/>
    <property type="molecule type" value="Genomic_DNA"/>
</dbReference>
<feature type="transmembrane region" description="Helical" evidence="1">
    <location>
        <begin position="23"/>
        <end position="44"/>
    </location>
</feature>
<dbReference type="InterPro" id="IPR049722">
    <property type="entry name" value="Prli42-like"/>
</dbReference>
<reference evidence="3" key="1">
    <citation type="journal article" date="2019" name="Int. J. Syst. Evol. Microbiol.">
        <title>The Global Catalogue of Microorganisms (GCM) 10K type strain sequencing project: providing services to taxonomists for standard genome sequencing and annotation.</title>
        <authorList>
            <consortium name="The Broad Institute Genomics Platform"/>
            <consortium name="The Broad Institute Genome Sequencing Center for Infectious Disease"/>
            <person name="Wu L."/>
            <person name="Ma J."/>
        </authorList>
    </citation>
    <scope>NUCLEOTIDE SEQUENCE [LARGE SCALE GENOMIC DNA]</scope>
    <source>
        <strain evidence="3">TISTR 1535</strain>
    </source>
</reference>
<comment type="caution">
    <text evidence="2">The sequence shown here is derived from an EMBL/GenBank/DDBJ whole genome shotgun (WGS) entry which is preliminary data.</text>
</comment>
<keyword evidence="1" id="KW-1133">Transmembrane helix</keyword>
<gene>
    <name evidence="2" type="primary">prli42</name>
    <name evidence="2" type="ORF">ACFSUO_15210</name>
</gene>
<organism evidence="2 3">
    <name type="scientific">Lentibacillus juripiscarius</name>
    <dbReference type="NCBI Taxonomy" id="257446"/>
    <lineage>
        <taxon>Bacteria</taxon>
        <taxon>Bacillati</taxon>
        <taxon>Bacillota</taxon>
        <taxon>Bacilli</taxon>
        <taxon>Bacillales</taxon>
        <taxon>Bacillaceae</taxon>
        <taxon>Lentibacillus</taxon>
    </lineage>
</organism>
<accession>A0ABW5VA49</accession>
<evidence type="ECO:0000313" key="3">
    <source>
        <dbReference type="Proteomes" id="UP001597502"/>
    </source>
</evidence>
<dbReference type="Proteomes" id="UP001597502">
    <property type="component" value="Unassembled WGS sequence"/>
</dbReference>
<proteinExistence type="predicted"/>